<evidence type="ECO:0000313" key="6">
    <source>
        <dbReference type="EMBL" id="QLH50891.1"/>
    </source>
</evidence>
<protein>
    <submittedName>
        <fullName evidence="6">ABC transporter substrate-binding protein</fullName>
    </submittedName>
</protein>
<dbReference type="Gene3D" id="3.40.190.10">
    <property type="entry name" value="Periplasmic binding protein-like II"/>
    <property type="match status" value="2"/>
</dbReference>
<dbReference type="EMBL" id="CP058708">
    <property type="protein sequence ID" value="QLH50891.1"/>
    <property type="molecule type" value="Genomic_DNA"/>
</dbReference>
<dbReference type="KEGG" id="acog:HWD57_14630"/>
<comment type="subcellular location">
    <subcellularLocation>
        <location evidence="1">Periplasm</location>
    </subcellularLocation>
</comment>
<evidence type="ECO:0000256" key="1">
    <source>
        <dbReference type="ARBA" id="ARBA00004418"/>
    </source>
</evidence>
<sequence length="369" mass="40590">MEGNNPLTKRPARLALAVRTMLVAAGIVLSANHASAAPNYEFGTHERIIDIGYGVFATPMSVLGEVMRRDRILQQQAESAGLEFRWHPYEKGVDSLKDIVAGKLDASMPTDVVAISAVAQTDVMLVGYVRQSFATVVGPKSWRMVDLRGKRIGNAAGTSGHNALLHGLDSAGLTESDVTLVQMNVSDMPSALLAGRIDAFSAFEPTPSSVLRQHPIRFGALHKQISPAYFILQRSLSIRNPEGARLLVASLHRAVRWLGRGRDNLTHASQWTLTAMREFSGREPTISEGEIIRFTRQDLLEIAGAPRIPANESESGSALSRNFEFFKKSGMLPAQLSWAKIQSSIDRNIAGQVLKDSRRYRLDEFDYRP</sequence>
<evidence type="ECO:0000259" key="5">
    <source>
        <dbReference type="Pfam" id="PF09084"/>
    </source>
</evidence>
<keyword evidence="3 4" id="KW-0732">Signal</keyword>
<dbReference type="AlphaFoldDB" id="A0A7D5ND79"/>
<gene>
    <name evidence="6" type="ORF">HWD57_14630</name>
</gene>
<evidence type="ECO:0000256" key="4">
    <source>
        <dbReference type="SAM" id="SignalP"/>
    </source>
</evidence>
<dbReference type="GO" id="GO:0042597">
    <property type="term" value="C:periplasmic space"/>
    <property type="evidence" value="ECO:0007669"/>
    <property type="project" value="UniProtKB-SubCell"/>
</dbReference>
<evidence type="ECO:0000256" key="2">
    <source>
        <dbReference type="ARBA" id="ARBA00010742"/>
    </source>
</evidence>
<dbReference type="PANTHER" id="PTHR30024">
    <property type="entry name" value="ALIPHATIC SULFONATES-BINDING PROTEIN-RELATED"/>
    <property type="match status" value="1"/>
</dbReference>
<dbReference type="SUPFAM" id="SSF53850">
    <property type="entry name" value="Periplasmic binding protein-like II"/>
    <property type="match status" value="1"/>
</dbReference>
<dbReference type="RefSeq" id="WP_273704734.1">
    <property type="nucleotide sequence ID" value="NZ_JDST02000078.1"/>
</dbReference>
<name>A0A7D5ND79_9PROT</name>
<evidence type="ECO:0000313" key="7">
    <source>
        <dbReference type="Proteomes" id="UP000509684"/>
    </source>
</evidence>
<dbReference type="InterPro" id="IPR015168">
    <property type="entry name" value="SsuA/THI5"/>
</dbReference>
<feature type="domain" description="SsuA/THI5-like" evidence="5">
    <location>
        <begin position="79"/>
        <end position="203"/>
    </location>
</feature>
<comment type="similarity">
    <text evidence="2">Belongs to the bacterial solute-binding protein SsuA/TauA family.</text>
</comment>
<dbReference type="Pfam" id="PF09084">
    <property type="entry name" value="NMT1"/>
    <property type="match status" value="1"/>
</dbReference>
<feature type="chain" id="PRO_5028444258" evidence="4">
    <location>
        <begin position="37"/>
        <end position="369"/>
    </location>
</feature>
<evidence type="ECO:0000256" key="3">
    <source>
        <dbReference type="ARBA" id="ARBA00022729"/>
    </source>
</evidence>
<feature type="signal peptide" evidence="4">
    <location>
        <begin position="1"/>
        <end position="36"/>
    </location>
</feature>
<dbReference type="GO" id="GO:0042918">
    <property type="term" value="P:alkanesulfonate transmembrane transport"/>
    <property type="evidence" value="ECO:0007669"/>
    <property type="project" value="TreeGrafter"/>
</dbReference>
<accession>A0A7D5ND79</accession>
<organism evidence="6 7">
    <name type="scientific">Candidatus Accumulibacter cognatus</name>
    <dbReference type="NCBI Taxonomy" id="2954383"/>
    <lineage>
        <taxon>Bacteria</taxon>
        <taxon>Pseudomonadati</taxon>
        <taxon>Pseudomonadota</taxon>
        <taxon>Betaproteobacteria</taxon>
        <taxon>Candidatus Accumulibacter</taxon>
    </lineage>
</organism>
<dbReference type="Proteomes" id="UP000509684">
    <property type="component" value="Chromosome"/>
</dbReference>
<dbReference type="PANTHER" id="PTHR30024:SF47">
    <property type="entry name" value="TAURINE-BINDING PERIPLASMIC PROTEIN"/>
    <property type="match status" value="1"/>
</dbReference>
<proteinExistence type="inferred from homology"/>
<reference evidence="6 7" key="1">
    <citation type="journal article" date="2019" name="Microbiome">
        <title>Annotated bacterial chromosomes from frame-shift-corrected long-read metagenomic data.</title>
        <authorList>
            <person name="Arumugam K."/>
            <person name="Bagci C."/>
            <person name="Bessarab I."/>
            <person name="Beier S."/>
            <person name="Buchfink B."/>
            <person name="Gorska A."/>
            <person name="Qiu G."/>
            <person name="Huson D.H."/>
            <person name="Williams R.B.H."/>
        </authorList>
    </citation>
    <scope>NUCLEOTIDE SEQUENCE [LARGE SCALE GENOMIC DNA]</scope>
    <source>
        <strain evidence="6">SSA1</strain>
    </source>
</reference>